<gene>
    <name evidence="2" type="ORF">LCGC14_1463320</name>
</gene>
<name>A0A0F9MGE4_9ZZZZ</name>
<dbReference type="EMBL" id="LAZR01010212">
    <property type="protein sequence ID" value="KKM68192.1"/>
    <property type="molecule type" value="Genomic_DNA"/>
</dbReference>
<proteinExistence type="predicted"/>
<evidence type="ECO:0000256" key="1">
    <source>
        <dbReference type="SAM" id="MobiDB-lite"/>
    </source>
</evidence>
<sequence length="444" mass="49005">MTEHDPSFDDISELLNDVLEEKPVEIAATPTPEAPKPEVPVETQAPTADDNILGDFLNELADETVAETLSSRLPPASEPAKSDEIDAVESVLTDLTGDLEQTGPENEAPLQQAEVTETGELTQLCKEQVFAKPVAHTTIPVPTFIDDELFDSIDIRNFATLVTLNMQRWHAKVKDNKAAKDAADKAGASPEAFEARKRLLAGCDSELKAVHKEMDTARTEHYRLTMPWSMVGVNDVGKRAGGRLMPNTLFLDYTTAMAQCKASMEAKLAIFEAKYPSLIAIAQKKLGTAFNPSEYPNPSSIKAHFNLSFDFHPIPIGEDFKGLQQAQVDQLSAALKRKTRTMLENAMQDVWRTLFETVQHAHAKLSQPSGVFHASLIDKLRDQSELMKHLNIAMDKNIAQVANLISGDLIKFDPKDIRKDAALRKRLADYAKQIVTFMEGVANA</sequence>
<accession>A0A0F9MGE4</accession>
<protein>
    <submittedName>
        <fullName evidence="2">Uncharacterized protein</fullName>
    </submittedName>
</protein>
<organism evidence="2">
    <name type="scientific">marine sediment metagenome</name>
    <dbReference type="NCBI Taxonomy" id="412755"/>
    <lineage>
        <taxon>unclassified sequences</taxon>
        <taxon>metagenomes</taxon>
        <taxon>ecological metagenomes</taxon>
    </lineage>
</organism>
<reference evidence="2" key="1">
    <citation type="journal article" date="2015" name="Nature">
        <title>Complex archaea that bridge the gap between prokaryotes and eukaryotes.</title>
        <authorList>
            <person name="Spang A."/>
            <person name="Saw J.H."/>
            <person name="Jorgensen S.L."/>
            <person name="Zaremba-Niedzwiedzka K."/>
            <person name="Martijn J."/>
            <person name="Lind A.E."/>
            <person name="van Eijk R."/>
            <person name="Schleper C."/>
            <person name="Guy L."/>
            <person name="Ettema T.J."/>
        </authorList>
    </citation>
    <scope>NUCLEOTIDE SEQUENCE</scope>
</reference>
<dbReference type="AlphaFoldDB" id="A0A0F9MGE4"/>
<feature type="region of interest" description="Disordered" evidence="1">
    <location>
        <begin position="1"/>
        <end position="43"/>
    </location>
</feature>
<evidence type="ECO:0000313" key="2">
    <source>
        <dbReference type="EMBL" id="KKM68192.1"/>
    </source>
</evidence>
<comment type="caution">
    <text evidence="2">The sequence shown here is derived from an EMBL/GenBank/DDBJ whole genome shotgun (WGS) entry which is preliminary data.</text>
</comment>